<evidence type="ECO:0008006" key="3">
    <source>
        <dbReference type="Google" id="ProtNLM"/>
    </source>
</evidence>
<dbReference type="Proteomes" id="UP000280881">
    <property type="component" value="Unassembled WGS sequence"/>
</dbReference>
<accession>A0A420W6T3</accession>
<gene>
    <name evidence="1" type="ORF">C7457_1240</name>
</gene>
<sequence length="198" mass="22913">MTRKDGISYIEEKCEDGRIINLPLFFSFHVEEEEGNRLIVSRFLPPGIEKHLLNSKFYVLKDFEGSVLIEAQLKISNGKFILELLKETFEEKRVSKRLMFCPEDLGEFELWREGAIVSHVKVLDISLSGIRILVNKRLDLSLGELLILTQGTKIMNIQVIRVSEKDDYLEVGAKIFSTNFNLITFLSQHYVETVKKFL</sequence>
<evidence type="ECO:0000313" key="1">
    <source>
        <dbReference type="EMBL" id="RKQ61793.1"/>
    </source>
</evidence>
<dbReference type="AlphaFoldDB" id="A0A420W6T3"/>
<name>A0A420W6T3_9BACT</name>
<dbReference type="OrthoDB" id="15320at2"/>
<keyword evidence="2" id="KW-1185">Reference proteome</keyword>
<protein>
    <recommendedName>
        <fullName evidence="3">PilZ domain-containing protein</fullName>
    </recommendedName>
</protein>
<organism evidence="1 2">
    <name type="scientific">Thermovibrio guaymasensis</name>
    <dbReference type="NCBI Taxonomy" id="240167"/>
    <lineage>
        <taxon>Bacteria</taxon>
        <taxon>Pseudomonadati</taxon>
        <taxon>Aquificota</taxon>
        <taxon>Aquificia</taxon>
        <taxon>Desulfurobacteriales</taxon>
        <taxon>Desulfurobacteriaceae</taxon>
        <taxon>Thermovibrio</taxon>
    </lineage>
</organism>
<evidence type="ECO:0000313" key="2">
    <source>
        <dbReference type="Proteomes" id="UP000280881"/>
    </source>
</evidence>
<proteinExistence type="predicted"/>
<comment type="caution">
    <text evidence="1">The sequence shown here is derived from an EMBL/GenBank/DDBJ whole genome shotgun (WGS) entry which is preliminary data.</text>
</comment>
<dbReference type="EMBL" id="RBIE01000002">
    <property type="protein sequence ID" value="RKQ61793.1"/>
    <property type="molecule type" value="Genomic_DNA"/>
</dbReference>
<dbReference type="RefSeq" id="WP_121171144.1">
    <property type="nucleotide sequence ID" value="NZ_RBIE01000002.1"/>
</dbReference>
<reference evidence="1 2" key="1">
    <citation type="submission" date="2018-10" db="EMBL/GenBank/DDBJ databases">
        <title>Genomic Encyclopedia of Type Strains, Phase IV (KMG-IV): sequencing the most valuable type-strain genomes for metagenomic binning, comparative biology and taxonomic classification.</title>
        <authorList>
            <person name="Goeker M."/>
        </authorList>
    </citation>
    <scope>NUCLEOTIDE SEQUENCE [LARGE SCALE GENOMIC DNA]</scope>
    <source>
        <strain evidence="1 2">DSM 15521</strain>
    </source>
</reference>